<evidence type="ECO:0000313" key="4">
    <source>
        <dbReference type="Proteomes" id="UP000293195"/>
    </source>
</evidence>
<sequence length="767" mass="86331">MSFQGSHPTGKQDVFRFIASLVWPITLVFTIVLLGATKLHDKNLNIFAIAFLAANVTWVVTLEIAVRSNRSGKCLFKAYIIQLITVGRRKQSKNESFGYGPSMALSRRGFDRQTANEMTDVQQSPLAASNPVLPDGLTHLSRPAFHTSTSSLGPTCNVYSPLIGDAIRLLHILPSTNETWGLEADLVHFPLLSAQLKNYKALSYTWGEEKASVSIAINGVSMLIRPNLDKILRKLRALEYEYIWVDAICTNQQDDTERSAQVIRMRAIYSGAQSIIVATETGASTAADRIIQILDSVGKASYPISHATIVADTSYAADTLNDELTFSALEAFFKDPYWKRIWILQEFAIGNNTEFLIGDRTIAVTKLRALLNKLYTQSSVQDRWNQVYTVFKIRRDWQGEVSLKLLLLLEITQGSLCGVRHDRVFALLGLSVDALKYLPEPNYNIDLTTMTVAITRAYIQRNTLEIILLAPHYPHTDLPTWSPNLFHFDSFPPESRLIHMISNSDSKSRWRATSEAESSITFRDQSFLTPAARIGSIRSLGTTFSDPTETGFPVHDATWARKVGSSHLCREFYEVMLEELYTPNAKPSSLKLSHMRMCTVHGHSFVKSFLPSHGSPDPEMLHSELVRWICANRAFFNGASTLAESATRLRHPFLMHGWNAWDRTYWNNKLWGNQADQVWARMNRTAKLDMRLMCLDDGPKYKIGWAAKGARLHDGVFLIPGCSSPVILRKRPDAKYEVVGDAIVTGAMQGELWEKLRSEHVQDIEIV</sequence>
<feature type="domain" description="Heterokaryon incompatibility" evidence="2">
    <location>
        <begin position="199"/>
        <end position="346"/>
    </location>
</feature>
<keyword evidence="1" id="KW-0472">Membrane</keyword>
<keyword evidence="4" id="KW-1185">Reference proteome</keyword>
<dbReference type="PANTHER" id="PTHR24148:SF73">
    <property type="entry name" value="HET DOMAIN PROTEIN (AFU_ORTHOLOGUE AFUA_8G01020)"/>
    <property type="match status" value="1"/>
</dbReference>
<comment type="caution">
    <text evidence="3">The sequence shown here is derived from an EMBL/GenBank/DDBJ whole genome shotgun (WGS) entry which is preliminary data.</text>
</comment>
<dbReference type="InterPro" id="IPR010730">
    <property type="entry name" value="HET"/>
</dbReference>
<proteinExistence type="predicted"/>
<organism evidence="3 4">
    <name type="scientific">Alternaria tenuissima</name>
    <dbReference type="NCBI Taxonomy" id="119927"/>
    <lineage>
        <taxon>Eukaryota</taxon>
        <taxon>Fungi</taxon>
        <taxon>Dikarya</taxon>
        <taxon>Ascomycota</taxon>
        <taxon>Pezizomycotina</taxon>
        <taxon>Dothideomycetes</taxon>
        <taxon>Pleosporomycetidae</taxon>
        <taxon>Pleosporales</taxon>
        <taxon>Pleosporineae</taxon>
        <taxon>Pleosporaceae</taxon>
        <taxon>Alternaria</taxon>
        <taxon>Alternaria sect. Alternaria</taxon>
        <taxon>Alternaria alternata complex</taxon>
    </lineage>
</organism>
<evidence type="ECO:0000256" key="1">
    <source>
        <dbReference type="SAM" id="Phobius"/>
    </source>
</evidence>
<gene>
    <name evidence="3" type="ORF">AA0119_g10125</name>
</gene>
<evidence type="ECO:0000313" key="3">
    <source>
        <dbReference type="EMBL" id="RYN92241.1"/>
    </source>
</evidence>
<dbReference type="InterPro" id="IPR052895">
    <property type="entry name" value="HetReg/Transcr_Mod"/>
</dbReference>
<feature type="transmembrane region" description="Helical" evidence="1">
    <location>
        <begin position="46"/>
        <end position="66"/>
    </location>
</feature>
<evidence type="ECO:0000259" key="2">
    <source>
        <dbReference type="Pfam" id="PF06985"/>
    </source>
</evidence>
<keyword evidence="1" id="KW-1133">Transmembrane helix</keyword>
<protein>
    <recommendedName>
        <fullName evidence="2">Heterokaryon incompatibility domain-containing protein</fullName>
    </recommendedName>
</protein>
<dbReference type="Pfam" id="PF06985">
    <property type="entry name" value="HET"/>
    <property type="match status" value="1"/>
</dbReference>
<dbReference type="Proteomes" id="UP000293195">
    <property type="component" value="Unassembled WGS sequence"/>
</dbReference>
<feature type="transmembrane region" description="Helical" evidence="1">
    <location>
        <begin position="14"/>
        <end position="34"/>
    </location>
</feature>
<reference evidence="4" key="1">
    <citation type="journal article" date="2019" name="bioRxiv">
        <title>Genomics, evolutionary history and diagnostics of the Alternaria alternata species group including apple and Asian pear pathotypes.</title>
        <authorList>
            <person name="Armitage A.D."/>
            <person name="Cockerton H.M."/>
            <person name="Sreenivasaprasad S."/>
            <person name="Woodhall J.W."/>
            <person name="Lane C.R."/>
            <person name="Harrison R.J."/>
            <person name="Clarkson J.P."/>
        </authorList>
    </citation>
    <scope>NUCLEOTIDE SEQUENCE [LARGE SCALE GENOMIC DNA]</scope>
    <source>
        <strain evidence="4">FERA 635</strain>
    </source>
</reference>
<dbReference type="PANTHER" id="PTHR24148">
    <property type="entry name" value="ANKYRIN REPEAT DOMAIN-CONTAINING PROTEIN 39 HOMOLOG-RELATED"/>
    <property type="match status" value="1"/>
</dbReference>
<keyword evidence="1" id="KW-0812">Transmembrane</keyword>
<accession>A0ABY0FY62</accession>
<dbReference type="EMBL" id="PDXF01000060">
    <property type="protein sequence ID" value="RYN92241.1"/>
    <property type="molecule type" value="Genomic_DNA"/>
</dbReference>
<name>A0ABY0FY62_9PLEO</name>